<protein>
    <submittedName>
        <fullName evidence="1">Uncharacterized protein</fullName>
    </submittedName>
</protein>
<gene>
    <name evidence="1" type="ORF">Glove_187g28</name>
</gene>
<dbReference type="Proteomes" id="UP000266861">
    <property type="component" value="Unassembled WGS sequence"/>
</dbReference>
<evidence type="ECO:0000313" key="2">
    <source>
        <dbReference type="Proteomes" id="UP000266861"/>
    </source>
</evidence>
<dbReference type="AlphaFoldDB" id="A0A397IM23"/>
<name>A0A397IM23_9GLOM</name>
<dbReference type="EMBL" id="PQFF01000177">
    <property type="protein sequence ID" value="RHZ76971.1"/>
    <property type="molecule type" value="Genomic_DNA"/>
</dbReference>
<evidence type="ECO:0000313" key="1">
    <source>
        <dbReference type="EMBL" id="RHZ76971.1"/>
    </source>
</evidence>
<keyword evidence="2" id="KW-1185">Reference proteome</keyword>
<comment type="caution">
    <text evidence="1">The sequence shown here is derived from an EMBL/GenBank/DDBJ whole genome shotgun (WGS) entry which is preliminary data.</text>
</comment>
<proteinExistence type="predicted"/>
<accession>A0A397IM23</accession>
<sequence length="103" mass="11765">MAHSLANMAIYPPENLKKEVTTISAFLKFPLRHVECLQEALKTIFPQASDKEIGEQLGKVIDFDPVLIVSPNQNWINLTNKIIVEMFSLFNCDRTHSIQYETS</sequence>
<dbReference type="OrthoDB" id="2352581at2759"/>
<organism evidence="1 2">
    <name type="scientific">Diversispora epigaea</name>
    <dbReference type="NCBI Taxonomy" id="1348612"/>
    <lineage>
        <taxon>Eukaryota</taxon>
        <taxon>Fungi</taxon>
        <taxon>Fungi incertae sedis</taxon>
        <taxon>Mucoromycota</taxon>
        <taxon>Glomeromycotina</taxon>
        <taxon>Glomeromycetes</taxon>
        <taxon>Diversisporales</taxon>
        <taxon>Diversisporaceae</taxon>
        <taxon>Diversispora</taxon>
    </lineage>
</organism>
<reference evidence="1 2" key="1">
    <citation type="submission" date="2018-08" db="EMBL/GenBank/DDBJ databases">
        <title>Genome and evolution of the arbuscular mycorrhizal fungus Diversispora epigaea (formerly Glomus versiforme) and its bacterial endosymbionts.</title>
        <authorList>
            <person name="Sun X."/>
            <person name="Fei Z."/>
            <person name="Harrison M."/>
        </authorList>
    </citation>
    <scope>NUCLEOTIDE SEQUENCE [LARGE SCALE GENOMIC DNA]</scope>
    <source>
        <strain evidence="1 2">IT104</strain>
    </source>
</reference>